<organism evidence="2">
    <name type="scientific">freshwater metagenome</name>
    <dbReference type="NCBI Taxonomy" id="449393"/>
    <lineage>
        <taxon>unclassified sequences</taxon>
        <taxon>metagenomes</taxon>
        <taxon>ecological metagenomes</taxon>
    </lineage>
</organism>
<dbReference type="EMBL" id="CAFBMH010000033">
    <property type="protein sequence ID" value="CAB4905942.1"/>
    <property type="molecule type" value="Genomic_DNA"/>
</dbReference>
<proteinExistence type="predicted"/>
<evidence type="ECO:0000313" key="2">
    <source>
        <dbReference type="EMBL" id="CAB4836463.1"/>
    </source>
</evidence>
<evidence type="ECO:0000313" key="1">
    <source>
        <dbReference type="EMBL" id="CAB4769722.1"/>
    </source>
</evidence>
<gene>
    <name evidence="1" type="ORF">UFOPK2754_03029</name>
    <name evidence="2" type="ORF">UFOPK3139_02907</name>
    <name evidence="3" type="ORF">UFOPK3543_01138</name>
    <name evidence="4" type="ORF">UFOPK3967_00244</name>
</gene>
<evidence type="ECO:0000313" key="3">
    <source>
        <dbReference type="EMBL" id="CAB4905942.1"/>
    </source>
</evidence>
<reference evidence="2" key="1">
    <citation type="submission" date="2020-05" db="EMBL/GenBank/DDBJ databases">
        <authorList>
            <person name="Chiriac C."/>
            <person name="Salcher M."/>
            <person name="Ghai R."/>
            <person name="Kavagutti S V."/>
        </authorList>
    </citation>
    <scope>NUCLEOTIDE SEQUENCE</scope>
</reference>
<dbReference type="PANTHER" id="PTHR34861:SF10">
    <property type="entry name" value="CYCLASE"/>
    <property type="match status" value="1"/>
</dbReference>
<dbReference type="InterPro" id="IPR037175">
    <property type="entry name" value="KFase_sf"/>
</dbReference>
<name>A0A6J7AUL2_9ZZZZ</name>
<dbReference type="Pfam" id="PF04199">
    <property type="entry name" value="Cyclase"/>
    <property type="match status" value="1"/>
</dbReference>
<dbReference type="SUPFAM" id="SSF102198">
    <property type="entry name" value="Putative cyclase"/>
    <property type="match status" value="1"/>
</dbReference>
<evidence type="ECO:0000313" key="4">
    <source>
        <dbReference type="EMBL" id="CAB4979159.1"/>
    </source>
</evidence>
<dbReference type="EMBL" id="CAEZYR010000173">
    <property type="protein sequence ID" value="CAB4769722.1"/>
    <property type="molecule type" value="Genomic_DNA"/>
</dbReference>
<sequence length="315" mass="34127">MGLAERTPPTVEEYAGYPKRFSNWGRWGDDDELGTLNFVTEDVRRAAAGLVRSGRTVSLSRPLDTFAGPANPYPAHHFVAMEQSGGMLDYFGMFIHGVTQTHIDALSHLGAHDHGGGVYWNNKPFGPLRMPADRSGTIEHWRQGIVTRGVLYDIPRLRGTGWVAAGSPVHGWELVDAARSQGVEPRAGDAVIIRSGHGAYYTAHPDERPGFGTPSGVHASCVEFLAVTEAAVLMWDWQDAPTDQQGLPNPLPIGHPLHVHNVVLPYMGMPIIDNADLEQLAEVCAAEGRWEFQLVVAPLVIEGATGSPVNPIAVL</sequence>
<dbReference type="AlphaFoldDB" id="A0A6J7AUL2"/>
<accession>A0A6J7AUL2</accession>
<protein>
    <submittedName>
        <fullName evidence="2">Unannotated protein</fullName>
    </submittedName>
</protein>
<dbReference type="InterPro" id="IPR007325">
    <property type="entry name" value="KFase/CYL"/>
</dbReference>
<dbReference type="GO" id="GO:0019441">
    <property type="term" value="P:L-tryptophan catabolic process to kynurenine"/>
    <property type="evidence" value="ECO:0007669"/>
    <property type="project" value="InterPro"/>
</dbReference>
<dbReference type="PANTHER" id="PTHR34861">
    <property type="match status" value="1"/>
</dbReference>
<dbReference type="EMBL" id="CAFBOS010000008">
    <property type="protein sequence ID" value="CAB4979159.1"/>
    <property type="molecule type" value="Genomic_DNA"/>
</dbReference>
<dbReference type="EMBL" id="CAFABA010000180">
    <property type="protein sequence ID" value="CAB4836463.1"/>
    <property type="molecule type" value="Genomic_DNA"/>
</dbReference>
<dbReference type="GO" id="GO:0004061">
    <property type="term" value="F:arylformamidase activity"/>
    <property type="evidence" value="ECO:0007669"/>
    <property type="project" value="InterPro"/>
</dbReference>
<dbReference type="Gene3D" id="3.50.30.50">
    <property type="entry name" value="Putative cyclase"/>
    <property type="match status" value="1"/>
</dbReference>